<keyword evidence="2" id="KW-1185">Reference proteome</keyword>
<reference evidence="2" key="1">
    <citation type="journal article" date="2019" name="Int. J. Syst. Evol. Microbiol.">
        <title>The Global Catalogue of Microorganisms (GCM) 10K type strain sequencing project: providing services to taxonomists for standard genome sequencing and annotation.</title>
        <authorList>
            <consortium name="The Broad Institute Genomics Platform"/>
            <consortium name="The Broad Institute Genome Sequencing Center for Infectious Disease"/>
            <person name="Wu L."/>
            <person name="Ma J."/>
        </authorList>
    </citation>
    <scope>NUCLEOTIDE SEQUENCE [LARGE SCALE GENOMIC DNA]</scope>
    <source>
        <strain evidence="2">CGMCC 4.7319</strain>
    </source>
</reference>
<protein>
    <recommendedName>
        <fullName evidence="3">MarR family protein</fullName>
    </recommendedName>
</protein>
<evidence type="ECO:0000313" key="1">
    <source>
        <dbReference type="EMBL" id="GGM86568.1"/>
    </source>
</evidence>
<accession>A0ABQ2HMW0</accession>
<gene>
    <name evidence="1" type="ORF">GCM10011609_23860</name>
</gene>
<dbReference type="EMBL" id="BMNC01000003">
    <property type="protein sequence ID" value="GGM86568.1"/>
    <property type="molecule type" value="Genomic_DNA"/>
</dbReference>
<proteinExistence type="predicted"/>
<name>A0ABQ2HMW0_9PSEU</name>
<dbReference type="Proteomes" id="UP000597656">
    <property type="component" value="Unassembled WGS sequence"/>
</dbReference>
<evidence type="ECO:0000313" key="2">
    <source>
        <dbReference type="Proteomes" id="UP000597656"/>
    </source>
</evidence>
<organism evidence="1 2">
    <name type="scientific">Lentzea pudingi</name>
    <dbReference type="NCBI Taxonomy" id="1789439"/>
    <lineage>
        <taxon>Bacteria</taxon>
        <taxon>Bacillati</taxon>
        <taxon>Actinomycetota</taxon>
        <taxon>Actinomycetes</taxon>
        <taxon>Pseudonocardiales</taxon>
        <taxon>Pseudonocardiaceae</taxon>
        <taxon>Lentzea</taxon>
    </lineage>
</organism>
<evidence type="ECO:0008006" key="3">
    <source>
        <dbReference type="Google" id="ProtNLM"/>
    </source>
</evidence>
<dbReference type="RefSeq" id="WP_229693297.1">
    <property type="nucleotide sequence ID" value="NZ_BMNC01000003.1"/>
</dbReference>
<sequence>MLATGAAPLVRPRSECLTGDVAAAPGHLAEVRRLVFDHLSDEDVARLGEITAKRLPALTS</sequence>
<comment type="caution">
    <text evidence="1">The sequence shown here is derived from an EMBL/GenBank/DDBJ whole genome shotgun (WGS) entry which is preliminary data.</text>
</comment>